<evidence type="ECO:0000256" key="1">
    <source>
        <dbReference type="SAM" id="SignalP"/>
    </source>
</evidence>
<comment type="caution">
    <text evidence="2">The sequence shown here is derived from an EMBL/GenBank/DDBJ whole genome shotgun (WGS) entry which is preliminary data.</text>
</comment>
<keyword evidence="3" id="KW-1185">Reference proteome</keyword>
<evidence type="ECO:0000313" key="2">
    <source>
        <dbReference type="EMBL" id="MQL93982.1"/>
    </source>
</evidence>
<evidence type="ECO:0008006" key="4">
    <source>
        <dbReference type="Google" id="ProtNLM"/>
    </source>
</evidence>
<feature type="signal peptide" evidence="1">
    <location>
        <begin position="1"/>
        <end position="17"/>
    </location>
</feature>
<accession>A0A843V6N0</accession>
<keyword evidence="1" id="KW-0732">Signal</keyword>
<dbReference type="AlphaFoldDB" id="A0A843V6N0"/>
<gene>
    <name evidence="2" type="ORF">Taro_026633</name>
</gene>
<protein>
    <recommendedName>
        <fullName evidence="4">Secreted protein</fullName>
    </recommendedName>
</protein>
<name>A0A843V6N0_COLES</name>
<organism evidence="2 3">
    <name type="scientific">Colocasia esculenta</name>
    <name type="common">Wild taro</name>
    <name type="synonym">Arum esculentum</name>
    <dbReference type="NCBI Taxonomy" id="4460"/>
    <lineage>
        <taxon>Eukaryota</taxon>
        <taxon>Viridiplantae</taxon>
        <taxon>Streptophyta</taxon>
        <taxon>Embryophyta</taxon>
        <taxon>Tracheophyta</taxon>
        <taxon>Spermatophyta</taxon>
        <taxon>Magnoliopsida</taxon>
        <taxon>Liliopsida</taxon>
        <taxon>Araceae</taxon>
        <taxon>Aroideae</taxon>
        <taxon>Colocasieae</taxon>
        <taxon>Colocasia</taxon>
    </lineage>
</organism>
<dbReference type="Proteomes" id="UP000652761">
    <property type="component" value="Unassembled WGS sequence"/>
</dbReference>
<proteinExistence type="predicted"/>
<sequence>MALVVAFKLPLFGGLHLHGCHVSHTGQSANVGLGKATAHEVAFRSRRRCTSRSQPPGVFKEGWPDRAVASSARPGGAVAEVVWGDSAFWCGFRRVLTTRTSCGAGETPRVRVLHGVVVVVGEQRLTGCGLTLVVCPVVGTVLKWRSCGVTFHLLCFTLPWVNFRVRTDQLLVSGPVPVVSGLPVKLVA</sequence>
<reference evidence="2" key="1">
    <citation type="submission" date="2017-07" db="EMBL/GenBank/DDBJ databases">
        <title>Taro Niue Genome Assembly and Annotation.</title>
        <authorList>
            <person name="Atibalentja N."/>
            <person name="Keating K."/>
            <person name="Fields C.J."/>
        </authorList>
    </citation>
    <scope>NUCLEOTIDE SEQUENCE</scope>
    <source>
        <strain evidence="2">Niue_2</strain>
        <tissue evidence="2">Leaf</tissue>
    </source>
</reference>
<dbReference type="EMBL" id="NMUH01001618">
    <property type="protein sequence ID" value="MQL93982.1"/>
    <property type="molecule type" value="Genomic_DNA"/>
</dbReference>
<feature type="chain" id="PRO_5032625497" description="Secreted protein" evidence="1">
    <location>
        <begin position="18"/>
        <end position="188"/>
    </location>
</feature>
<evidence type="ECO:0000313" key="3">
    <source>
        <dbReference type="Proteomes" id="UP000652761"/>
    </source>
</evidence>